<feature type="region of interest" description="Disordered" evidence="2">
    <location>
        <begin position="712"/>
        <end position="756"/>
    </location>
</feature>
<protein>
    <submittedName>
        <fullName evidence="4">Uncharacterized protein LOC116308567 isoform X1</fullName>
    </submittedName>
</protein>
<evidence type="ECO:0000313" key="4">
    <source>
        <dbReference type="RefSeq" id="XP_031574890.1"/>
    </source>
</evidence>
<dbReference type="OrthoDB" id="10329601at2759"/>
<proteinExistence type="predicted"/>
<evidence type="ECO:0000256" key="1">
    <source>
        <dbReference type="SAM" id="Coils"/>
    </source>
</evidence>
<feature type="region of interest" description="Disordered" evidence="2">
    <location>
        <begin position="285"/>
        <end position="320"/>
    </location>
</feature>
<feature type="compositionally biased region" description="Low complexity" evidence="2">
    <location>
        <begin position="718"/>
        <end position="728"/>
    </location>
</feature>
<reference evidence="4" key="1">
    <citation type="submission" date="2025-08" db="UniProtKB">
        <authorList>
            <consortium name="RefSeq"/>
        </authorList>
    </citation>
    <scope>IDENTIFICATION</scope>
    <source>
        <tissue evidence="4">Tentacle</tissue>
    </source>
</reference>
<feature type="compositionally biased region" description="Polar residues" evidence="2">
    <location>
        <begin position="741"/>
        <end position="755"/>
    </location>
</feature>
<dbReference type="AlphaFoldDB" id="A0A6P8JER5"/>
<dbReference type="RefSeq" id="XP_031574890.1">
    <property type="nucleotide sequence ID" value="XM_031719030.1"/>
</dbReference>
<dbReference type="KEGG" id="aten:116308567"/>
<dbReference type="InParanoid" id="A0A6P8JER5"/>
<feature type="compositionally biased region" description="Polar residues" evidence="2">
    <location>
        <begin position="188"/>
        <end position="202"/>
    </location>
</feature>
<keyword evidence="3" id="KW-1185">Reference proteome</keyword>
<dbReference type="Proteomes" id="UP000515163">
    <property type="component" value="Unplaced"/>
</dbReference>
<organism evidence="3 4">
    <name type="scientific">Actinia tenebrosa</name>
    <name type="common">Australian red waratah sea anemone</name>
    <dbReference type="NCBI Taxonomy" id="6105"/>
    <lineage>
        <taxon>Eukaryota</taxon>
        <taxon>Metazoa</taxon>
        <taxon>Cnidaria</taxon>
        <taxon>Anthozoa</taxon>
        <taxon>Hexacorallia</taxon>
        <taxon>Actiniaria</taxon>
        <taxon>Actiniidae</taxon>
        <taxon>Actinia</taxon>
    </lineage>
</organism>
<evidence type="ECO:0000313" key="3">
    <source>
        <dbReference type="Proteomes" id="UP000515163"/>
    </source>
</evidence>
<dbReference type="GeneID" id="116308567"/>
<accession>A0A6P8JER5</accession>
<gene>
    <name evidence="4" type="primary">LOC116308567</name>
</gene>
<feature type="region of interest" description="Disordered" evidence="2">
    <location>
        <begin position="177"/>
        <end position="202"/>
    </location>
</feature>
<name>A0A6P8JER5_ACTTE</name>
<feature type="compositionally biased region" description="Basic and acidic residues" evidence="2">
    <location>
        <begin position="291"/>
        <end position="320"/>
    </location>
</feature>
<feature type="coiled-coil region" evidence="1">
    <location>
        <begin position="965"/>
        <end position="1009"/>
    </location>
</feature>
<sequence>MWQRKRMELWTKAVEEQLSIRRRSSHHLQQDSWTSTRMALNYNPDYRGFPSQIHNNREATNPARCCCDTCSLINAQEMDRYYTAQGQPPLYLTSWPMVMQPHSHKQGLYPAQGSYLQPQYQERSQPPIHPRGAPLIFTQPTHLERPFHPPIPTEPQHIQHPACYPESRTYPLTEIHNIPSDLSPPPTFKTSTTLTSKGSISSTPLRPGGVAYDHHDLPKIVSVHSLPSSPVFVSEQLQGATLLPLESKLPTVYAEESACSDTITYPRSSPKVCLENRYSSIDPKTEYTLAETEKTSDPSEKTAEYMKIEDNDKDQSTKSLDKCEAVSPNAQLPESPKYYMAKHQNEAKTVTNVGQEEAAQPKDVIDREMMIRRLLRMINAWQIDFNQETDDIKKFKILNQILEARAKLEKLRLNRDGTNTPKARELPTDGGKDSSKVNEVTVGIVTKNEDVEETTMETKNDIPRTSSNFESMSDFVTSRNISSETRMKSPNITMETAPKITMATKSDKVTATKITKDTPSDGAAPPKITMETESDVRMLSPEINMETEIDGEETPNATMETNSNSAEQESDAICTNMTSSFCAETNTSSIMETNTDVVSNANATITMTSTNATMITSNSNIGNKTDTMRVTVDNDPSSLPEDSASLLSSFANPCQTSPKILDKTTLLQPRILVNLFDRVKLFDRRKKLVGPDETSPEKPEDQEENYCAKNMMNREKNSSNNASASENSISDKKHNQIDGELSTNREGSQRLSPGLSNIIKDPLATTEIRRKKHAGDCKVTESDSDDVWTMELDESSHKAVFRRRWKRTGGPSDQKRSAFESLLTDGTEIQGLTEGKEWFSRLPESSPPPKKRALLELRIIEDEDEVDDNDERIINEAIKISPIFKTLASGRLKRAIQSNQDPTSSIYPTDDIDRPTQDLLLSDLEVSDSPSNENSLYSQDGGVKEMAALSGDDGEENIFIPERSSQLRESKIHRLNEKKEQLLEELKQIHRLNEKKEQLLEELKRIKANPPSSVPRDL</sequence>
<evidence type="ECO:0000256" key="2">
    <source>
        <dbReference type="SAM" id="MobiDB-lite"/>
    </source>
</evidence>
<keyword evidence="1" id="KW-0175">Coiled coil</keyword>
<feature type="region of interest" description="Disordered" evidence="2">
    <location>
        <begin position="415"/>
        <end position="436"/>
    </location>
</feature>
<feature type="compositionally biased region" description="Basic and acidic residues" evidence="2">
    <location>
        <begin position="422"/>
        <end position="436"/>
    </location>
</feature>